<dbReference type="InParanoid" id="D8M3F9"/>
<accession>D8M3F9</accession>
<name>D8M3F9_BLAHO</name>
<feature type="compositionally biased region" description="Basic residues" evidence="1">
    <location>
        <begin position="1"/>
        <end position="10"/>
    </location>
</feature>
<gene>
    <name evidence="2" type="ORF">GSBLH_T00002555001</name>
</gene>
<evidence type="ECO:0000256" key="1">
    <source>
        <dbReference type="SAM" id="MobiDB-lite"/>
    </source>
</evidence>
<feature type="compositionally biased region" description="Low complexity" evidence="1">
    <location>
        <begin position="20"/>
        <end position="31"/>
    </location>
</feature>
<keyword evidence="3" id="KW-1185">Reference proteome</keyword>
<protein>
    <submittedName>
        <fullName evidence="2">Uncharacterized protein</fullName>
    </submittedName>
</protein>
<dbReference type="AlphaFoldDB" id="D8M3F9"/>
<dbReference type="Proteomes" id="UP000008312">
    <property type="component" value="Unassembled WGS sequence"/>
</dbReference>
<sequence length="178" mass="20697">MSHVAKGRLTKTRESNYPISPSYKASSNPSSYHRRVAFSEEIHKQNQNSKRYTSRWNAEITQLSAGGPWSEEELKLPRYMRSTASSRQRLKENMLSNGAKNSSHRVSHRRTVPVLHSEREAFHKHKKDSVYPYREYNQSYFPVINDSTDYQASNETIVEEQMVQSESLCVAIKRRLTS</sequence>
<dbReference type="RefSeq" id="XP_012896480.1">
    <property type="nucleotide sequence ID" value="XM_013041026.1"/>
</dbReference>
<evidence type="ECO:0000313" key="3">
    <source>
        <dbReference type="Proteomes" id="UP000008312"/>
    </source>
</evidence>
<organism evidence="2">
    <name type="scientific">Blastocystis hominis</name>
    <dbReference type="NCBI Taxonomy" id="12968"/>
    <lineage>
        <taxon>Eukaryota</taxon>
        <taxon>Sar</taxon>
        <taxon>Stramenopiles</taxon>
        <taxon>Bigyra</taxon>
        <taxon>Opalozoa</taxon>
        <taxon>Opalinata</taxon>
        <taxon>Blastocystidae</taxon>
        <taxon>Blastocystis</taxon>
    </lineage>
</organism>
<feature type="region of interest" description="Disordered" evidence="1">
    <location>
        <begin position="1"/>
        <end position="47"/>
    </location>
</feature>
<dbReference type="GeneID" id="24919712"/>
<evidence type="ECO:0000313" key="2">
    <source>
        <dbReference type="EMBL" id="CBK22432.2"/>
    </source>
</evidence>
<reference evidence="2" key="1">
    <citation type="submission" date="2010-02" db="EMBL/GenBank/DDBJ databases">
        <title>Sequencing and annotation of the Blastocystis hominis genome.</title>
        <authorList>
            <person name="Wincker P."/>
        </authorList>
    </citation>
    <scope>NUCLEOTIDE SEQUENCE</scope>
    <source>
        <strain evidence="2">Singapore isolate B</strain>
    </source>
</reference>
<proteinExistence type="predicted"/>
<dbReference type="EMBL" id="FN668650">
    <property type="protein sequence ID" value="CBK22432.2"/>
    <property type="molecule type" value="Genomic_DNA"/>
</dbReference>